<keyword evidence="1" id="KW-0472">Membrane</keyword>
<organism evidence="2 3">
    <name type="scientific">Mus spicilegus</name>
    <name type="common">Mound-building mouse</name>
    <dbReference type="NCBI Taxonomy" id="10103"/>
    <lineage>
        <taxon>Eukaryota</taxon>
        <taxon>Metazoa</taxon>
        <taxon>Chordata</taxon>
        <taxon>Craniata</taxon>
        <taxon>Vertebrata</taxon>
        <taxon>Euteleostomi</taxon>
        <taxon>Mammalia</taxon>
        <taxon>Eutheria</taxon>
        <taxon>Euarchontoglires</taxon>
        <taxon>Glires</taxon>
        <taxon>Rodentia</taxon>
        <taxon>Myomorpha</taxon>
        <taxon>Muroidea</taxon>
        <taxon>Muridae</taxon>
        <taxon>Murinae</taxon>
        <taxon>Mus</taxon>
        <taxon>Mus</taxon>
    </lineage>
</organism>
<reference evidence="2" key="2">
    <citation type="submission" date="2025-09" db="UniProtKB">
        <authorList>
            <consortium name="Ensembl"/>
        </authorList>
    </citation>
    <scope>IDENTIFICATION</scope>
</reference>
<dbReference type="AlphaFoldDB" id="A0A8C6HWM2"/>
<accession>A0A8C6HWM2</accession>
<evidence type="ECO:0000256" key="1">
    <source>
        <dbReference type="SAM" id="Phobius"/>
    </source>
</evidence>
<name>A0A8C6HWM2_MUSSI</name>
<protein>
    <submittedName>
        <fullName evidence="2">Uncharacterized protein</fullName>
    </submittedName>
</protein>
<sequence length="62" mass="6855">METQDNIPCPFSERLFSGMFPKPLLGIPLCILSTMMLLDCSVTLHLPHLDRVTPLKAGSQIS</sequence>
<keyword evidence="1" id="KW-1133">Transmembrane helix</keyword>
<proteinExistence type="predicted"/>
<dbReference type="Ensembl" id="ENSMSIT00000034716.1">
    <property type="protein sequence ID" value="ENSMSIP00000027528.1"/>
    <property type="gene ID" value="ENSMSIG00000023226.1"/>
</dbReference>
<dbReference type="Proteomes" id="UP000694415">
    <property type="component" value="Unplaced"/>
</dbReference>
<keyword evidence="1" id="KW-0812">Transmembrane</keyword>
<evidence type="ECO:0000313" key="2">
    <source>
        <dbReference type="Ensembl" id="ENSMSIP00000027528.1"/>
    </source>
</evidence>
<evidence type="ECO:0000313" key="3">
    <source>
        <dbReference type="Proteomes" id="UP000694415"/>
    </source>
</evidence>
<feature type="transmembrane region" description="Helical" evidence="1">
    <location>
        <begin position="24"/>
        <end position="46"/>
    </location>
</feature>
<reference evidence="2" key="1">
    <citation type="submission" date="2025-08" db="UniProtKB">
        <authorList>
            <consortium name="Ensembl"/>
        </authorList>
    </citation>
    <scope>IDENTIFICATION</scope>
</reference>
<keyword evidence="3" id="KW-1185">Reference proteome</keyword>